<evidence type="ECO:0000313" key="2">
    <source>
        <dbReference type="EMBL" id="GAA2000184.1"/>
    </source>
</evidence>
<name>A0ABP5EJK2_9ACTN</name>
<feature type="compositionally biased region" description="Low complexity" evidence="1">
    <location>
        <begin position="72"/>
        <end position="82"/>
    </location>
</feature>
<dbReference type="Proteomes" id="UP001499854">
    <property type="component" value="Unassembled WGS sequence"/>
</dbReference>
<sequence>MDIQEAEIAAMGRAELEELIDRAVRPDVPLRVLFAALDRYTELLRPPVVEEEAGDAEPTAMAAPGVLAAMGAQGTQGAQGAQGAQGHGLPGPGAPG</sequence>
<keyword evidence="3" id="KW-1185">Reference proteome</keyword>
<dbReference type="RefSeq" id="WP_344662152.1">
    <property type="nucleotide sequence ID" value="NZ_BAAAQM010000067.1"/>
</dbReference>
<comment type="caution">
    <text evidence="2">The sequence shown here is derived from an EMBL/GenBank/DDBJ whole genome shotgun (WGS) entry which is preliminary data.</text>
</comment>
<gene>
    <name evidence="2" type="ORF">GCM10009838_77080</name>
</gene>
<proteinExistence type="predicted"/>
<feature type="compositionally biased region" description="Gly residues" evidence="1">
    <location>
        <begin position="83"/>
        <end position="96"/>
    </location>
</feature>
<organism evidence="2 3">
    <name type="scientific">Catenulispora subtropica</name>
    <dbReference type="NCBI Taxonomy" id="450798"/>
    <lineage>
        <taxon>Bacteria</taxon>
        <taxon>Bacillati</taxon>
        <taxon>Actinomycetota</taxon>
        <taxon>Actinomycetes</taxon>
        <taxon>Catenulisporales</taxon>
        <taxon>Catenulisporaceae</taxon>
        <taxon>Catenulispora</taxon>
    </lineage>
</organism>
<feature type="region of interest" description="Disordered" evidence="1">
    <location>
        <begin position="72"/>
        <end position="96"/>
    </location>
</feature>
<dbReference type="EMBL" id="BAAAQM010000067">
    <property type="protein sequence ID" value="GAA2000184.1"/>
    <property type="molecule type" value="Genomic_DNA"/>
</dbReference>
<evidence type="ECO:0000256" key="1">
    <source>
        <dbReference type="SAM" id="MobiDB-lite"/>
    </source>
</evidence>
<accession>A0ABP5EJK2</accession>
<reference evidence="3" key="1">
    <citation type="journal article" date="2019" name="Int. J. Syst. Evol. Microbiol.">
        <title>The Global Catalogue of Microorganisms (GCM) 10K type strain sequencing project: providing services to taxonomists for standard genome sequencing and annotation.</title>
        <authorList>
            <consortium name="The Broad Institute Genomics Platform"/>
            <consortium name="The Broad Institute Genome Sequencing Center for Infectious Disease"/>
            <person name="Wu L."/>
            <person name="Ma J."/>
        </authorList>
    </citation>
    <scope>NUCLEOTIDE SEQUENCE [LARGE SCALE GENOMIC DNA]</scope>
    <source>
        <strain evidence="3">JCM 16013</strain>
    </source>
</reference>
<protein>
    <submittedName>
        <fullName evidence="2">Uncharacterized protein</fullName>
    </submittedName>
</protein>
<evidence type="ECO:0000313" key="3">
    <source>
        <dbReference type="Proteomes" id="UP001499854"/>
    </source>
</evidence>